<dbReference type="AlphaFoldDB" id="A0A087ABZ7"/>
<accession>A0A087ABZ7</accession>
<evidence type="ECO:0000313" key="2">
    <source>
        <dbReference type="EMBL" id="KFI56297.1"/>
    </source>
</evidence>
<name>A0A087ABZ7_9BIFI</name>
<keyword evidence="3" id="KW-1185">Reference proteome</keyword>
<gene>
    <name evidence="1" type="ORF">BcFMB_04505</name>
    <name evidence="2" type="ORF">BCHO_1429</name>
</gene>
<dbReference type="KEGG" id="bcho:BcFMB_04505"/>
<dbReference type="RefSeq" id="WP_024540948.1">
    <property type="nucleotide sequence ID" value="NZ_CP018044.1"/>
</dbReference>
<protein>
    <submittedName>
        <fullName evidence="2">Adhesin</fullName>
    </submittedName>
</protein>
<organism evidence="2 3">
    <name type="scientific">Bifidobacterium choerinum</name>
    <dbReference type="NCBI Taxonomy" id="35760"/>
    <lineage>
        <taxon>Bacteria</taxon>
        <taxon>Bacillati</taxon>
        <taxon>Actinomycetota</taxon>
        <taxon>Actinomycetes</taxon>
        <taxon>Bifidobacteriales</taxon>
        <taxon>Bifidobacteriaceae</taxon>
        <taxon>Bifidobacterium</taxon>
    </lineage>
</organism>
<evidence type="ECO:0000313" key="1">
    <source>
        <dbReference type="EMBL" id="ATU20309.1"/>
    </source>
</evidence>
<sequence>MTIAGNNRSSNILLTDPSHLTTLAFAGFANNSTEDLDNAVITLNVPDGFDATAVVTPSDATKLKGLTSYRHELTLADGTTVTYSTKAAVLSSTAVPDTSSYVDAAHVTDWGSIRSVLITIPEVDSSTMAGHFIFILNGIDPTLAVDAGKTESVESGLYIAGLKMTPLIYREGDERTPTITVSGRSTITAQLAYADASGTEHVVPLPNLIRHLKNNEDLFAKSDYPQTMDALKAKEGGLVPAGYKLGPYGSSGTRTRTIRADIRPAPRSGT</sequence>
<dbReference type="EMBL" id="JGYU01000011">
    <property type="protein sequence ID" value="KFI56297.1"/>
    <property type="molecule type" value="Genomic_DNA"/>
</dbReference>
<proteinExistence type="predicted"/>
<evidence type="ECO:0000313" key="4">
    <source>
        <dbReference type="Proteomes" id="UP000229907"/>
    </source>
</evidence>
<reference evidence="1 4" key="2">
    <citation type="submission" date="2016-11" db="EMBL/GenBank/DDBJ databases">
        <title>complete genome sequence of Bifidobacterium choerinum strain FMB-1.</title>
        <authorList>
            <person name="Park C.-S."/>
            <person name="Jung D.-H."/>
            <person name="Choi D.-S."/>
        </authorList>
    </citation>
    <scope>NUCLEOTIDE SEQUENCE [LARGE SCALE GENOMIC DNA]</scope>
    <source>
        <strain evidence="1 4">FMB-1</strain>
    </source>
</reference>
<dbReference type="Proteomes" id="UP000229907">
    <property type="component" value="Chromosome"/>
</dbReference>
<dbReference type="EMBL" id="CP018044">
    <property type="protein sequence ID" value="ATU20309.1"/>
    <property type="molecule type" value="Genomic_DNA"/>
</dbReference>
<dbReference type="OrthoDB" id="3237761at2"/>
<dbReference type="STRING" id="35760.BCHO_1429"/>
<dbReference type="Proteomes" id="UP000028995">
    <property type="component" value="Unassembled WGS sequence"/>
</dbReference>
<evidence type="ECO:0000313" key="3">
    <source>
        <dbReference type="Proteomes" id="UP000028995"/>
    </source>
</evidence>
<reference evidence="2 3" key="1">
    <citation type="submission" date="2014-03" db="EMBL/GenBank/DDBJ databases">
        <title>Genomics of Bifidobacteria.</title>
        <authorList>
            <person name="Ventura M."/>
            <person name="Milani C."/>
            <person name="Lugli G.A."/>
        </authorList>
    </citation>
    <scope>NUCLEOTIDE SEQUENCE [LARGE SCALE GENOMIC DNA]</scope>
    <source>
        <strain evidence="2 3">LMG 10510</strain>
    </source>
</reference>